<evidence type="ECO:0000256" key="1">
    <source>
        <dbReference type="SAM" id="SignalP"/>
    </source>
</evidence>
<dbReference type="Proteomes" id="UP000618240">
    <property type="component" value="Unassembled WGS sequence"/>
</dbReference>
<comment type="caution">
    <text evidence="2">The sequence shown here is derived from an EMBL/GenBank/DDBJ whole genome shotgun (WGS) entry which is preliminary data.</text>
</comment>
<dbReference type="RefSeq" id="WP_225688902.1">
    <property type="nucleotide sequence ID" value="NZ_JAERSE020000003.1"/>
</dbReference>
<dbReference type="EMBL" id="JAERSE020000003">
    <property type="protein sequence ID" value="MCA6067872.1"/>
    <property type="molecule type" value="Genomic_DNA"/>
</dbReference>
<proteinExistence type="predicted"/>
<name>A0ABS8A1Y9_9FLAO</name>
<accession>A0ABS8A1Y9</accession>
<feature type="signal peptide" evidence="1">
    <location>
        <begin position="1"/>
        <end position="19"/>
    </location>
</feature>
<evidence type="ECO:0000313" key="3">
    <source>
        <dbReference type="Proteomes" id="UP000618240"/>
    </source>
</evidence>
<feature type="chain" id="PRO_5046859455" description="DUF4198 domain-containing protein" evidence="1">
    <location>
        <begin position="20"/>
        <end position="237"/>
    </location>
</feature>
<sequence>MKKVFYLILCLLLSNLAYADGYWLELQGSGKKGDTLMIKVRYGGVNESKERYIKSGEDLNKMKDFIVTVISPAGKKSDITIQQKKDFWIGYYIPKTDGTYHVFAVDEKLPVVEREDQKQNIKPTQYLHTTYTIGKKNEQKMIMPYLNLDVNLKNKEAVISAYIDGKPVEKGTPLRVFLPDNQDIKLNTDENGKAVLPGLLKGQYLIRLDKTIEHEDIFEGKKYFAERHRCDYTLNVH</sequence>
<organism evidence="2 3">
    <name type="scientific">Chryseobacterium tagetis</name>
    <dbReference type="NCBI Taxonomy" id="2801334"/>
    <lineage>
        <taxon>Bacteria</taxon>
        <taxon>Pseudomonadati</taxon>
        <taxon>Bacteroidota</taxon>
        <taxon>Flavobacteriia</taxon>
        <taxon>Flavobacteriales</taxon>
        <taxon>Weeksellaceae</taxon>
        <taxon>Chryseobacterium group</taxon>
        <taxon>Chryseobacterium</taxon>
    </lineage>
</organism>
<evidence type="ECO:0000313" key="2">
    <source>
        <dbReference type="EMBL" id="MCA6067872.1"/>
    </source>
</evidence>
<evidence type="ECO:0008006" key="4">
    <source>
        <dbReference type="Google" id="ProtNLM"/>
    </source>
</evidence>
<keyword evidence="3" id="KW-1185">Reference proteome</keyword>
<reference evidence="2 3" key="1">
    <citation type="submission" date="2021-09" db="EMBL/GenBank/DDBJ databases">
        <title>Genome sequencing and assembly of Chryseobacterium sp. RG1.</title>
        <authorList>
            <person name="Chhetri G."/>
        </authorList>
    </citation>
    <scope>NUCLEOTIDE SEQUENCE [LARGE SCALE GENOMIC DNA]</scope>
    <source>
        <strain evidence="2 3">RG1</strain>
    </source>
</reference>
<keyword evidence="1" id="KW-0732">Signal</keyword>
<protein>
    <recommendedName>
        <fullName evidence="4">DUF4198 domain-containing protein</fullName>
    </recommendedName>
</protein>
<gene>
    <name evidence="2" type="ORF">JI747_011825</name>
</gene>